<evidence type="ECO:0000256" key="11">
    <source>
        <dbReference type="ARBA" id="ARBA00022723"/>
    </source>
</evidence>
<evidence type="ECO:0000256" key="5">
    <source>
        <dbReference type="ARBA" id="ARBA00007823"/>
    </source>
</evidence>
<evidence type="ECO:0000256" key="19">
    <source>
        <dbReference type="ARBA" id="ARBA00030729"/>
    </source>
</evidence>
<keyword evidence="13" id="KW-0378">Hydrolase</keyword>
<keyword evidence="10" id="KW-0540">Nuclease</keyword>
<evidence type="ECO:0000256" key="16">
    <source>
        <dbReference type="ARBA" id="ARBA00023128"/>
    </source>
</evidence>
<keyword evidence="17" id="KW-0539">Nucleus</keyword>
<evidence type="ECO:0000256" key="9">
    <source>
        <dbReference type="ARBA" id="ARBA00022694"/>
    </source>
</evidence>
<keyword evidence="9" id="KW-0819">tRNA processing</keyword>
<evidence type="ECO:0000256" key="17">
    <source>
        <dbReference type="ARBA" id="ARBA00023242"/>
    </source>
</evidence>
<name>A0A9J6C2F6_POLVA</name>
<evidence type="ECO:0000256" key="15">
    <source>
        <dbReference type="ARBA" id="ARBA00022946"/>
    </source>
</evidence>
<comment type="subunit">
    <text evidence="23">Homodimer. Interacts with PTCD1.</text>
</comment>
<dbReference type="EMBL" id="JADBJN010000002">
    <property type="protein sequence ID" value="KAG5676053.1"/>
    <property type="molecule type" value="Genomic_DNA"/>
</dbReference>
<dbReference type="GO" id="GO:0042781">
    <property type="term" value="F:3'-tRNA processing endoribonuclease activity"/>
    <property type="evidence" value="ECO:0007669"/>
    <property type="project" value="UniProtKB-EC"/>
</dbReference>
<keyword evidence="15" id="KW-0809">Transit peptide</keyword>
<dbReference type="Pfam" id="PF13691">
    <property type="entry name" value="Lactamase_B_4"/>
    <property type="match status" value="1"/>
</dbReference>
<keyword evidence="8" id="KW-0597">Phosphoprotein</keyword>
<dbReference type="GO" id="GO:0046872">
    <property type="term" value="F:metal ion binding"/>
    <property type="evidence" value="ECO:0007669"/>
    <property type="project" value="UniProtKB-KW"/>
</dbReference>
<dbReference type="InterPro" id="IPR027794">
    <property type="entry name" value="tRNase_Z_dom"/>
</dbReference>
<dbReference type="SUPFAM" id="SSF56281">
    <property type="entry name" value="Metallo-hydrolase/oxidoreductase"/>
    <property type="match status" value="2"/>
</dbReference>
<evidence type="ECO:0000256" key="18">
    <source>
        <dbReference type="ARBA" id="ARBA00030689"/>
    </source>
</evidence>
<dbReference type="EC" id="3.1.26.11" evidence="6"/>
<evidence type="ECO:0000256" key="4">
    <source>
        <dbReference type="ARBA" id="ARBA00004305"/>
    </source>
</evidence>
<evidence type="ECO:0000256" key="10">
    <source>
        <dbReference type="ARBA" id="ARBA00022722"/>
    </source>
</evidence>
<evidence type="ECO:0000256" key="20">
    <source>
        <dbReference type="ARBA" id="ARBA00032104"/>
    </source>
</evidence>
<comment type="cofactor">
    <cofactor evidence="2">
        <name>Zn(2+)</name>
        <dbReference type="ChEBI" id="CHEBI:29105"/>
    </cofactor>
</comment>
<comment type="caution">
    <text evidence="26">The sequence shown here is derived from an EMBL/GenBank/DDBJ whole genome shotgun (WGS) entry which is preliminary data.</text>
</comment>
<keyword evidence="16" id="KW-0496">Mitochondrion</keyword>
<evidence type="ECO:0000256" key="2">
    <source>
        <dbReference type="ARBA" id="ARBA00001947"/>
    </source>
</evidence>
<evidence type="ECO:0000256" key="14">
    <source>
        <dbReference type="ARBA" id="ARBA00022833"/>
    </source>
</evidence>
<dbReference type="InterPro" id="IPR036866">
    <property type="entry name" value="RibonucZ/Hydroxyglut_hydro"/>
</dbReference>
<comment type="catalytic activity">
    <reaction evidence="1">
        <text>Endonucleolytic cleavage of RNA, removing extra 3' nucleotides from tRNA precursor, generating 3' termini of tRNAs. A 3'-hydroxy group is left at the tRNA terminus and a 5'-phosphoryl group is left at the trailer molecule.</text>
        <dbReference type="EC" id="3.1.26.11"/>
    </reaction>
</comment>
<evidence type="ECO:0000256" key="3">
    <source>
        <dbReference type="ARBA" id="ARBA00004123"/>
    </source>
</evidence>
<evidence type="ECO:0000256" key="7">
    <source>
        <dbReference type="ARBA" id="ARBA00013357"/>
    </source>
</evidence>
<feature type="region of interest" description="Disordered" evidence="24">
    <location>
        <begin position="834"/>
        <end position="869"/>
    </location>
</feature>
<proteinExistence type="inferred from homology"/>
<dbReference type="PANTHER" id="PTHR12553">
    <property type="entry name" value="ZINC PHOSPHODIESTERASE ELAC PROTEIN 2"/>
    <property type="match status" value="1"/>
</dbReference>
<dbReference type="GO" id="GO:0005634">
    <property type="term" value="C:nucleus"/>
    <property type="evidence" value="ECO:0007669"/>
    <property type="project" value="UniProtKB-SubCell"/>
</dbReference>
<dbReference type="Gene3D" id="3.60.15.10">
    <property type="entry name" value="Ribonuclease Z/Hydroxyacylglutathione hydrolase-like"/>
    <property type="match status" value="2"/>
</dbReference>
<evidence type="ECO:0000256" key="6">
    <source>
        <dbReference type="ARBA" id="ARBA00012477"/>
    </source>
</evidence>
<keyword evidence="12" id="KW-0255">Endonuclease</keyword>
<evidence type="ECO:0000256" key="23">
    <source>
        <dbReference type="ARBA" id="ARBA00047136"/>
    </source>
</evidence>
<dbReference type="GO" id="GO:0042645">
    <property type="term" value="C:mitochondrial nucleoid"/>
    <property type="evidence" value="ECO:0007669"/>
    <property type="project" value="UniProtKB-ARBA"/>
</dbReference>
<comment type="similarity">
    <text evidence="5">Belongs to the RNase Z family.</text>
</comment>
<evidence type="ECO:0000256" key="22">
    <source>
        <dbReference type="ARBA" id="ARBA00046098"/>
    </source>
</evidence>
<dbReference type="AlphaFoldDB" id="A0A9J6C2F6"/>
<comment type="subcellular location">
    <subcellularLocation>
        <location evidence="4">Mitochondrion matrix</location>
    </subcellularLocation>
    <subcellularLocation>
        <location evidence="3">Nucleus</location>
    </subcellularLocation>
</comment>
<evidence type="ECO:0000256" key="1">
    <source>
        <dbReference type="ARBA" id="ARBA00000402"/>
    </source>
</evidence>
<evidence type="ECO:0000256" key="12">
    <source>
        <dbReference type="ARBA" id="ARBA00022759"/>
    </source>
</evidence>
<sequence length="869" mass="100113">MPKDTTDHIQNNQKHRIRIKEKSKFYSPGTVNIQVLGSGARGTSSSIYLFSEQSRYLFNCGEGTQRLAHEHHTKLTRMEHIFLTQKTWDKTGGLPGLCLTLQEIGVPALKLHGPSGLEDIFDATKKFCVLRNMKVDTPECNDGDYWEDSVMRVNYVPLYKPKSDNINRKPALNEENNKKSSFIDDWNEKDVEKFNKIQVSVEETNKNDTSETSYNKELEYEDTTDYYGYEDKNRGFKKYNPNREQSSTSTYKSKKVSLCDDHVMAYICKLQPKPGTLDLEKCVDAGVRPGPLLGHLKNGIDVTLPDGTIVKADDVRGPSCPGPVFIFIDIPSEEYLPVLLNCERFKPYQSGAEKEEDVAKVVVHFTSEEIMATSSYKEWMDRFSPSTFHFLINERNSFTGYFASHRIQRQLHEIDKNVFPMLLEPHPFTENTDMALDISEIEAASPAKKFKVDIMPREHEIEDKYSSFPELGVRSCFHLRPPKGFDRYKEPYSHPDMVMEETYVNAPDLPPLIEEFKRKSSAIVTRTKAERNKEFPKVITFGTGSCIPNKTRNVSANLIQISNDNCAIFDCGEGTLGQLVRYFGRDGADDILRNLSFIYVSHLHADHHLGLINLLNRRRKITKNKVVLLAPNQINAWLSFYNRRIEEIASTYELFPCSDLLGWNVEEEKIEALLKRLGLEAIQTCFVKHCPHSYGISITMKNQMQSEKNPRDTVKITYSGDTIPCDELIEIGKDSDILIHEATMEDDLWKEARIKMHSTVSQAIDVGKKMRARYVILTHFSQRYAKIPLMEKNFENVAIAFDNMEVTLNDLPMMYLMYEPLKVMFADHYEQMEEKKDRRRDANKRKIQVNMPNGNEHNTKKRFSNDDQD</sequence>
<evidence type="ECO:0000313" key="26">
    <source>
        <dbReference type="EMBL" id="KAG5676053.1"/>
    </source>
</evidence>
<gene>
    <name evidence="26" type="ORF">PVAND_005907</name>
</gene>
<evidence type="ECO:0000259" key="25">
    <source>
        <dbReference type="Pfam" id="PF13691"/>
    </source>
</evidence>
<keyword evidence="27" id="KW-1185">Reference proteome</keyword>
<comment type="function">
    <text evidence="22">Zinc phosphodiesterase, which displays mitochondrial tRNA 3'-processing endonuclease activity. Involved in tRNA maturation, by removing a 3'-trailer from precursor tRNA. Associates with mitochondrial DNA complexes at the nucleoids to initiate RNA processing and ribosome assembly.</text>
</comment>
<dbReference type="InterPro" id="IPR047151">
    <property type="entry name" value="RNZ2-like"/>
</dbReference>
<protein>
    <recommendedName>
        <fullName evidence="7">Zinc phosphodiesterase ELAC protein 2</fullName>
        <ecNumber evidence="6">3.1.26.11</ecNumber>
    </recommendedName>
    <alternativeName>
        <fullName evidence="21">ElaC homolog protein 2</fullName>
    </alternativeName>
    <alternativeName>
        <fullName evidence="19">Ribonuclease Z 2</fullName>
    </alternativeName>
    <alternativeName>
        <fullName evidence="20">tRNA 3 endonuclease 2</fullName>
    </alternativeName>
    <alternativeName>
        <fullName evidence="18">tRNase Z 2</fullName>
    </alternativeName>
</protein>
<dbReference type="FunFam" id="3.60.15.10:FF:000014">
    <property type="entry name" value="Zinc phosphodiesterase ELAC protein 2"/>
    <property type="match status" value="1"/>
</dbReference>
<dbReference type="CDD" id="cd07718">
    <property type="entry name" value="RNaseZ_ELAC1_ELAC2-C-term-like_MBL-fold"/>
    <property type="match status" value="1"/>
</dbReference>
<evidence type="ECO:0000256" key="21">
    <source>
        <dbReference type="ARBA" id="ARBA00032616"/>
    </source>
</evidence>
<dbReference type="GO" id="GO:1990180">
    <property type="term" value="P:mitochondrial tRNA 3'-end processing"/>
    <property type="evidence" value="ECO:0007669"/>
    <property type="project" value="TreeGrafter"/>
</dbReference>
<dbReference type="OrthoDB" id="527344at2759"/>
<evidence type="ECO:0000256" key="8">
    <source>
        <dbReference type="ARBA" id="ARBA00022553"/>
    </source>
</evidence>
<dbReference type="Proteomes" id="UP001107558">
    <property type="component" value="Chromosome 2"/>
</dbReference>
<accession>A0A9J6C2F6</accession>
<reference evidence="26" key="1">
    <citation type="submission" date="2021-03" db="EMBL/GenBank/DDBJ databases">
        <title>Chromosome level genome of the anhydrobiotic midge Polypedilum vanderplanki.</title>
        <authorList>
            <person name="Yoshida Y."/>
            <person name="Kikawada T."/>
            <person name="Gusev O."/>
        </authorList>
    </citation>
    <scope>NUCLEOTIDE SEQUENCE</scope>
    <source>
        <strain evidence="26">NIAS01</strain>
        <tissue evidence="26">Whole body or cell culture</tissue>
    </source>
</reference>
<keyword evidence="14" id="KW-0862">Zinc</keyword>
<evidence type="ECO:0000256" key="24">
    <source>
        <dbReference type="SAM" id="MobiDB-lite"/>
    </source>
</evidence>
<evidence type="ECO:0000256" key="13">
    <source>
        <dbReference type="ARBA" id="ARBA00022801"/>
    </source>
</evidence>
<organism evidence="26 27">
    <name type="scientific">Polypedilum vanderplanki</name>
    <name type="common">Sleeping chironomid midge</name>
    <dbReference type="NCBI Taxonomy" id="319348"/>
    <lineage>
        <taxon>Eukaryota</taxon>
        <taxon>Metazoa</taxon>
        <taxon>Ecdysozoa</taxon>
        <taxon>Arthropoda</taxon>
        <taxon>Hexapoda</taxon>
        <taxon>Insecta</taxon>
        <taxon>Pterygota</taxon>
        <taxon>Neoptera</taxon>
        <taxon>Endopterygota</taxon>
        <taxon>Diptera</taxon>
        <taxon>Nematocera</taxon>
        <taxon>Chironomoidea</taxon>
        <taxon>Chironomidae</taxon>
        <taxon>Chironominae</taxon>
        <taxon>Polypedilum</taxon>
        <taxon>Polypedilum</taxon>
    </lineage>
</organism>
<keyword evidence="11" id="KW-0479">Metal-binding</keyword>
<dbReference type="Pfam" id="PF23023">
    <property type="entry name" value="Anti-Pycsar_Apyc1"/>
    <property type="match status" value="1"/>
</dbReference>
<dbReference type="PANTHER" id="PTHR12553:SF49">
    <property type="entry name" value="ZINC PHOSPHODIESTERASE ELAC PROTEIN 2"/>
    <property type="match status" value="1"/>
</dbReference>
<evidence type="ECO:0000313" key="27">
    <source>
        <dbReference type="Proteomes" id="UP001107558"/>
    </source>
</evidence>
<feature type="domain" description="tRNase Z endonuclease" evidence="25">
    <location>
        <begin position="41"/>
        <end position="93"/>
    </location>
</feature>